<dbReference type="AlphaFoldDB" id="A0A8T2A3V6"/>
<sequence>MIDIPPPETELINHTPTPDRNQNHRIYLARPPKQNYNHRKSREGALTKRHHRSKPFQPLYLKEPASGDYFLLLDLLEGNHHHRNQTPAKRSITVESGQVLTNQPPKKNRILIVSPSGENHHHHKI</sequence>
<protein>
    <submittedName>
        <fullName evidence="2">Uncharacterized protein</fullName>
    </submittedName>
</protein>
<dbReference type="Proteomes" id="UP000694240">
    <property type="component" value="Chromosome 9"/>
</dbReference>
<feature type="compositionally biased region" description="Basic residues" evidence="1">
    <location>
        <begin position="36"/>
        <end position="54"/>
    </location>
</feature>
<evidence type="ECO:0000313" key="3">
    <source>
        <dbReference type="Proteomes" id="UP000694240"/>
    </source>
</evidence>
<organism evidence="2 3">
    <name type="scientific">Arabidopsis thaliana x Arabidopsis arenosa</name>
    <dbReference type="NCBI Taxonomy" id="1240361"/>
    <lineage>
        <taxon>Eukaryota</taxon>
        <taxon>Viridiplantae</taxon>
        <taxon>Streptophyta</taxon>
        <taxon>Embryophyta</taxon>
        <taxon>Tracheophyta</taxon>
        <taxon>Spermatophyta</taxon>
        <taxon>Magnoliopsida</taxon>
        <taxon>eudicotyledons</taxon>
        <taxon>Gunneridae</taxon>
        <taxon>Pentapetalae</taxon>
        <taxon>rosids</taxon>
        <taxon>malvids</taxon>
        <taxon>Brassicales</taxon>
        <taxon>Brassicaceae</taxon>
        <taxon>Camelineae</taxon>
        <taxon>Arabidopsis</taxon>
    </lineage>
</organism>
<evidence type="ECO:0000256" key="1">
    <source>
        <dbReference type="SAM" id="MobiDB-lite"/>
    </source>
</evidence>
<comment type="caution">
    <text evidence="2">The sequence shown here is derived from an EMBL/GenBank/DDBJ whole genome shotgun (WGS) entry which is preliminary data.</text>
</comment>
<evidence type="ECO:0000313" key="2">
    <source>
        <dbReference type="EMBL" id="KAG7567848.1"/>
    </source>
</evidence>
<keyword evidence="3" id="KW-1185">Reference proteome</keyword>
<proteinExistence type="predicted"/>
<dbReference type="EMBL" id="JAEFBK010000009">
    <property type="protein sequence ID" value="KAG7567848.1"/>
    <property type="molecule type" value="Genomic_DNA"/>
</dbReference>
<name>A0A8T2A3V6_9BRAS</name>
<feature type="region of interest" description="Disordered" evidence="1">
    <location>
        <begin position="1"/>
        <end position="58"/>
    </location>
</feature>
<gene>
    <name evidence="2" type="ORF">ISN45_Aa04g006870</name>
</gene>
<reference evidence="2 3" key="1">
    <citation type="submission" date="2020-12" db="EMBL/GenBank/DDBJ databases">
        <title>Concerted genomic and epigenomic changes stabilize Arabidopsis allopolyploids.</title>
        <authorList>
            <person name="Chen Z."/>
        </authorList>
    </citation>
    <scope>NUCLEOTIDE SEQUENCE [LARGE SCALE GENOMIC DNA]</scope>
    <source>
        <strain evidence="2">Allo738</strain>
        <tissue evidence="2">Leaf</tissue>
    </source>
</reference>
<accession>A0A8T2A3V6</accession>